<organism evidence="1">
    <name type="scientific">Picea glauca</name>
    <name type="common">White spruce</name>
    <name type="synonym">Pinus glauca</name>
    <dbReference type="NCBI Taxonomy" id="3330"/>
    <lineage>
        <taxon>Eukaryota</taxon>
        <taxon>Viridiplantae</taxon>
        <taxon>Streptophyta</taxon>
        <taxon>Embryophyta</taxon>
        <taxon>Tracheophyta</taxon>
        <taxon>Spermatophyta</taxon>
        <taxon>Pinopsida</taxon>
        <taxon>Pinidae</taxon>
        <taxon>Conifers I</taxon>
        <taxon>Pinales</taxon>
        <taxon>Pinaceae</taxon>
        <taxon>Picea</taxon>
    </lineage>
</organism>
<reference evidence="1" key="1">
    <citation type="journal article" date="2015" name="Genome Biol. Evol.">
        <title>Organellar Genomes of White Spruce (Picea glauca): Assembly and Annotation.</title>
        <authorList>
            <person name="Jackman S.D."/>
            <person name="Warren R.L."/>
            <person name="Gibb E.A."/>
            <person name="Vandervalk B.P."/>
            <person name="Mohamadi H."/>
            <person name="Chu J."/>
            <person name="Raymond A."/>
            <person name="Pleasance S."/>
            <person name="Coope R."/>
            <person name="Wildung M.R."/>
            <person name="Ritland C.E."/>
            <person name="Bousquet J."/>
            <person name="Jones S.J."/>
            <person name="Bohlmann J."/>
            <person name="Birol I."/>
        </authorList>
    </citation>
    <scope>NUCLEOTIDE SEQUENCE [LARGE SCALE GENOMIC DNA]</scope>
    <source>
        <tissue evidence="1">Flushing bud</tissue>
    </source>
</reference>
<sequence length="69" mass="7375">MGLRFAFIGRCSRVNQVNQSLYAPLCQPMCVVPPSADVVSALLSGCIQSMQSIISHLCPSLQMAPHIGT</sequence>
<evidence type="ECO:0000313" key="1">
    <source>
        <dbReference type="EMBL" id="KUM48082.1"/>
    </source>
</evidence>
<geneLocation type="mitochondrion" evidence="1"/>
<proteinExistence type="predicted"/>
<accession>A0A117NHB4</accession>
<name>A0A117NHB4_PICGL</name>
<comment type="caution">
    <text evidence="1">The sequence shown here is derived from an EMBL/GenBank/DDBJ whole genome shotgun (WGS) entry which is preliminary data.</text>
</comment>
<dbReference type="AlphaFoldDB" id="A0A117NHB4"/>
<keyword evidence="1" id="KW-0496">Mitochondrion</keyword>
<dbReference type="EMBL" id="LKAM01000006">
    <property type="protein sequence ID" value="KUM48082.1"/>
    <property type="molecule type" value="Genomic_DNA"/>
</dbReference>
<gene>
    <name evidence="1" type="ORF">ABT39_MTgene5078</name>
</gene>
<protein>
    <submittedName>
        <fullName evidence="1">Uncharacterized protein</fullName>
    </submittedName>
</protein>